<feature type="region of interest" description="Disordered" evidence="2">
    <location>
        <begin position="1"/>
        <end position="24"/>
    </location>
</feature>
<dbReference type="InterPro" id="IPR006076">
    <property type="entry name" value="FAD-dep_OxRdtase"/>
</dbReference>
<evidence type="ECO:0000256" key="1">
    <source>
        <dbReference type="ARBA" id="ARBA00023002"/>
    </source>
</evidence>
<feature type="compositionally biased region" description="Polar residues" evidence="2">
    <location>
        <begin position="13"/>
        <end position="24"/>
    </location>
</feature>
<dbReference type="AlphaFoldDB" id="A0A499UQQ9"/>
<dbReference type="SUPFAM" id="SSF51905">
    <property type="entry name" value="FAD/NAD(P)-binding domain"/>
    <property type="match status" value="1"/>
</dbReference>
<sequence length="420" mass="42830">MAMVGETSDSRGRPSSTTPGTTEELPSTADLVVIGAGVVGAAAAWFAALAGLRVVVVDRGAVAGGTSGAGEGNVLVSDKEPGPELELAQYSRQVWGEDLGAYGGLWEFESKGGLVVASTPTALDALRTLAERQRALGVDVQEVPGAELHALEPRLTREAAGGALYPQDAQVQPMLAAAHLLRLARRRGAVVRTRAEVVGFLRPGGGRQGDGHAGSPVTGVRTPHGTISAPAVLNAAGTWAGAVAGLAGVELPVLPRRGFVLVTEPLPPATVRHKVYAADYVDAVASSDAELQASPVVEGTGGGTVLIGSTRERVGFDRRPSPAALRALARGAIGLFPVLASVRAMRVYAGFRPYCPDHLPVIGPDPRAPGLWHACGHEGAGIGLAAGTGKLIAQALTGEATELDLAPFAPERFAGEGGRG</sequence>
<dbReference type="Proteomes" id="UP000463951">
    <property type="component" value="Chromosome"/>
</dbReference>
<dbReference type="Pfam" id="PF01266">
    <property type="entry name" value="DAO"/>
    <property type="match status" value="1"/>
</dbReference>
<dbReference type="InterPro" id="IPR036188">
    <property type="entry name" value="FAD/NAD-bd_sf"/>
</dbReference>
<organism evidence="4 5">
    <name type="scientific">Streptomyces antimycoticus</name>
    <dbReference type="NCBI Taxonomy" id="68175"/>
    <lineage>
        <taxon>Bacteria</taxon>
        <taxon>Bacillati</taxon>
        <taxon>Actinomycetota</taxon>
        <taxon>Actinomycetes</taxon>
        <taxon>Kitasatosporales</taxon>
        <taxon>Streptomycetaceae</taxon>
        <taxon>Streptomyces</taxon>
        <taxon>Streptomyces violaceusniger group</taxon>
    </lineage>
</organism>
<dbReference type="PANTHER" id="PTHR13847">
    <property type="entry name" value="SARCOSINE DEHYDROGENASE-RELATED"/>
    <property type="match status" value="1"/>
</dbReference>
<evidence type="ECO:0000259" key="3">
    <source>
        <dbReference type="Pfam" id="PF01266"/>
    </source>
</evidence>
<name>A0A499UQQ9_9ACTN</name>
<gene>
    <name evidence="4" type="ORF">SSPO_049860</name>
</gene>
<evidence type="ECO:0000313" key="4">
    <source>
        <dbReference type="EMBL" id="BBJ42268.1"/>
    </source>
</evidence>
<dbReference type="Gene3D" id="3.30.9.10">
    <property type="entry name" value="D-Amino Acid Oxidase, subunit A, domain 2"/>
    <property type="match status" value="1"/>
</dbReference>
<keyword evidence="1" id="KW-0560">Oxidoreductase</keyword>
<dbReference type="SUPFAM" id="SSF54373">
    <property type="entry name" value="FAD-linked reductases, C-terminal domain"/>
    <property type="match status" value="1"/>
</dbReference>
<proteinExistence type="predicted"/>
<dbReference type="PANTHER" id="PTHR13847:SF287">
    <property type="entry name" value="FAD-DEPENDENT OXIDOREDUCTASE DOMAIN-CONTAINING PROTEIN 1"/>
    <property type="match status" value="1"/>
</dbReference>
<evidence type="ECO:0000256" key="2">
    <source>
        <dbReference type="SAM" id="MobiDB-lite"/>
    </source>
</evidence>
<dbReference type="GO" id="GO:0005737">
    <property type="term" value="C:cytoplasm"/>
    <property type="evidence" value="ECO:0007669"/>
    <property type="project" value="TreeGrafter"/>
</dbReference>
<dbReference type="GO" id="GO:0016491">
    <property type="term" value="F:oxidoreductase activity"/>
    <property type="evidence" value="ECO:0007669"/>
    <property type="project" value="UniProtKB-KW"/>
</dbReference>
<dbReference type="Gene3D" id="3.50.50.60">
    <property type="entry name" value="FAD/NAD(P)-binding domain"/>
    <property type="match status" value="1"/>
</dbReference>
<reference evidence="4 5" key="1">
    <citation type="journal article" date="2020" name="Int. J. Syst. Evol. Microbiol.">
        <title>Reclassification of Streptomyces castelarensis and Streptomyces sporoclivatus as later heterotypic synonyms of Streptomyces antimycoticus.</title>
        <authorList>
            <person name="Komaki H."/>
            <person name="Tamura T."/>
        </authorList>
    </citation>
    <scope>NUCLEOTIDE SEQUENCE [LARGE SCALE GENOMIC DNA]</scope>
    <source>
        <strain evidence="4 5">NBRC 100767</strain>
    </source>
</reference>
<dbReference type="EMBL" id="AP019620">
    <property type="protein sequence ID" value="BBJ42268.1"/>
    <property type="molecule type" value="Genomic_DNA"/>
</dbReference>
<evidence type="ECO:0000313" key="5">
    <source>
        <dbReference type="Proteomes" id="UP000463951"/>
    </source>
</evidence>
<feature type="domain" description="FAD dependent oxidoreductase" evidence="3">
    <location>
        <begin position="30"/>
        <end position="394"/>
    </location>
</feature>
<protein>
    <submittedName>
        <fullName evidence="4">FAD-dependent oxidoreductase</fullName>
    </submittedName>
</protein>
<accession>A0A499UQQ9</accession>